<evidence type="ECO:0000256" key="1">
    <source>
        <dbReference type="ARBA" id="ARBA00008954"/>
    </source>
</evidence>
<keyword evidence="3" id="KW-0808">Transferase</keyword>
<dbReference type="GO" id="GO:0008483">
    <property type="term" value="F:transaminase activity"/>
    <property type="evidence" value="ECO:0007669"/>
    <property type="project" value="UniProtKB-KW"/>
</dbReference>
<name>A0A6V8H9F7_TALPI</name>
<comment type="caution">
    <text evidence="3">The sequence shown here is derived from an EMBL/GenBank/DDBJ whole genome shotgun (WGS) entry which is preliminary data.</text>
</comment>
<dbReference type="PANTHER" id="PTHR43094:SF1">
    <property type="entry name" value="AMINOTRANSFERASE CLASS-III"/>
    <property type="match status" value="1"/>
</dbReference>
<dbReference type="Gene3D" id="3.90.1150.10">
    <property type="entry name" value="Aspartate Aminotransferase, domain 1"/>
    <property type="match status" value="1"/>
</dbReference>
<accession>A0A6V8H9F7</accession>
<dbReference type="InterPro" id="IPR015422">
    <property type="entry name" value="PyrdxlP-dep_Trfase_small"/>
</dbReference>
<keyword evidence="2" id="KW-0663">Pyridoxal phosphate</keyword>
<evidence type="ECO:0000256" key="2">
    <source>
        <dbReference type="ARBA" id="ARBA00022898"/>
    </source>
</evidence>
<keyword evidence="4" id="KW-1185">Reference proteome</keyword>
<organism evidence="3 4">
    <name type="scientific">Talaromyces pinophilus</name>
    <name type="common">Penicillium pinophilum</name>
    <dbReference type="NCBI Taxonomy" id="128442"/>
    <lineage>
        <taxon>Eukaryota</taxon>
        <taxon>Fungi</taxon>
        <taxon>Dikarya</taxon>
        <taxon>Ascomycota</taxon>
        <taxon>Pezizomycotina</taxon>
        <taxon>Eurotiomycetes</taxon>
        <taxon>Eurotiomycetidae</taxon>
        <taxon>Eurotiales</taxon>
        <taxon>Trichocomaceae</taxon>
        <taxon>Talaromyces</taxon>
        <taxon>Talaromyces sect. Talaromyces</taxon>
    </lineage>
</organism>
<dbReference type="InterPro" id="IPR015424">
    <property type="entry name" value="PyrdxlP-dep_Trfase"/>
</dbReference>
<dbReference type="AlphaFoldDB" id="A0A6V8H9F7"/>
<sequence>MAISSKIPRKVPFECFQPDNISWTTPAYAYRYVEPRESEDFTKRLLTDLDAHFRNLGPDNVTAFMAETVVGATTGCTTAPAGYFKGVREICDKYGILLILDAGMCGVRHTGTVSLMCSETALEAFATDRRTKLIPSLCAATLCVQKIIQRDGMIETCAQRGKFLESLLEKTFSDTKFPSGGGSYMSMAFELGVAMYPGMFMIDGTKGDYILLAPPYNVTESELRNIVEVMKRTYDNFEKGFDVKPTGQLPVGMI</sequence>
<dbReference type="SUPFAM" id="SSF53383">
    <property type="entry name" value="PLP-dependent transferases"/>
    <property type="match status" value="1"/>
</dbReference>
<reference evidence="4" key="1">
    <citation type="journal article" date="2015" name="Genome Announc.">
        <title>Draft genome sequence of Talaromyces cellulolyticus strain Y-94, a source of lignocellulosic biomass-degrading enzymes.</title>
        <authorList>
            <person name="Fujii T."/>
            <person name="Koike H."/>
            <person name="Sawayama S."/>
            <person name="Yano S."/>
            <person name="Inoue H."/>
        </authorList>
    </citation>
    <scope>NUCLEOTIDE SEQUENCE [LARGE SCALE GENOMIC DNA]</scope>
    <source>
        <strain evidence="4">Y-94</strain>
    </source>
</reference>
<evidence type="ECO:0000313" key="4">
    <source>
        <dbReference type="Proteomes" id="UP000053095"/>
    </source>
</evidence>
<dbReference type="EMBL" id="DF933829">
    <property type="protein sequence ID" value="GAM38060.1"/>
    <property type="molecule type" value="Genomic_DNA"/>
</dbReference>
<dbReference type="InterPro" id="IPR015421">
    <property type="entry name" value="PyrdxlP-dep_Trfase_major"/>
</dbReference>
<gene>
    <name evidence="3" type="ORF">TCE0_033r08505</name>
</gene>
<dbReference type="GO" id="GO:0030170">
    <property type="term" value="F:pyridoxal phosphate binding"/>
    <property type="evidence" value="ECO:0007669"/>
    <property type="project" value="InterPro"/>
</dbReference>
<dbReference type="Proteomes" id="UP000053095">
    <property type="component" value="Unassembled WGS sequence"/>
</dbReference>
<dbReference type="InterPro" id="IPR005814">
    <property type="entry name" value="Aminotrans_3"/>
</dbReference>
<dbReference type="PANTHER" id="PTHR43094">
    <property type="entry name" value="AMINOTRANSFERASE"/>
    <property type="match status" value="1"/>
</dbReference>
<protein>
    <submittedName>
        <fullName evidence="3">Aminotransferase</fullName>
    </submittedName>
</protein>
<evidence type="ECO:0000313" key="3">
    <source>
        <dbReference type="EMBL" id="GAM38060.1"/>
    </source>
</evidence>
<keyword evidence="3" id="KW-0032">Aminotransferase</keyword>
<dbReference type="Pfam" id="PF00202">
    <property type="entry name" value="Aminotran_3"/>
    <property type="match status" value="1"/>
</dbReference>
<dbReference type="GO" id="GO:0005829">
    <property type="term" value="C:cytosol"/>
    <property type="evidence" value="ECO:0007669"/>
    <property type="project" value="TreeGrafter"/>
</dbReference>
<proteinExistence type="inferred from homology"/>
<dbReference type="Gene3D" id="3.40.640.10">
    <property type="entry name" value="Type I PLP-dependent aspartate aminotransferase-like (Major domain)"/>
    <property type="match status" value="1"/>
</dbReference>
<comment type="similarity">
    <text evidence="1">Belongs to the class-III pyridoxal-phosphate-dependent aminotransferase family.</text>
</comment>